<accession>A0AAW2S4N2</accession>
<sequence>MANKITAATSAEVIGSVDDLLIHILLRLPVKSLMRFKLVSKHWKSLITGHHFSLLRYTGPSPAVGLFCPGWKISCFKYIHLGAANQTKPLFRELRFSDDPFSFQIQQSCNVLLLCCSSGNLVCGRIRSLVQRCYVYNPTTNCYTKLPRPGVVNEVPRIVHGVYLALIMSCLPFTKLFVLEGQSLPTSFSRLMYTRLSPVLGGCG</sequence>
<evidence type="ECO:0000259" key="1">
    <source>
        <dbReference type="SMART" id="SM00256"/>
    </source>
</evidence>
<dbReference type="Gene3D" id="1.20.1280.50">
    <property type="match status" value="1"/>
</dbReference>
<dbReference type="InterPro" id="IPR036047">
    <property type="entry name" value="F-box-like_dom_sf"/>
</dbReference>
<dbReference type="EMBL" id="JACGWJ010000011">
    <property type="protein sequence ID" value="KAL0387434.1"/>
    <property type="molecule type" value="Genomic_DNA"/>
</dbReference>
<feature type="domain" description="F-box" evidence="1">
    <location>
        <begin position="16"/>
        <end position="56"/>
    </location>
</feature>
<reference evidence="2" key="2">
    <citation type="journal article" date="2024" name="Plant">
        <title>Genomic evolution and insights into agronomic trait innovations of Sesamum species.</title>
        <authorList>
            <person name="Miao H."/>
            <person name="Wang L."/>
            <person name="Qu L."/>
            <person name="Liu H."/>
            <person name="Sun Y."/>
            <person name="Le M."/>
            <person name="Wang Q."/>
            <person name="Wei S."/>
            <person name="Zheng Y."/>
            <person name="Lin W."/>
            <person name="Duan Y."/>
            <person name="Cao H."/>
            <person name="Xiong S."/>
            <person name="Wang X."/>
            <person name="Wei L."/>
            <person name="Li C."/>
            <person name="Ma Q."/>
            <person name="Ju M."/>
            <person name="Zhao R."/>
            <person name="Li G."/>
            <person name="Mu C."/>
            <person name="Tian Q."/>
            <person name="Mei H."/>
            <person name="Zhang T."/>
            <person name="Gao T."/>
            <person name="Zhang H."/>
        </authorList>
    </citation>
    <scope>NUCLEOTIDE SEQUENCE</scope>
    <source>
        <strain evidence="2">G02</strain>
    </source>
</reference>
<name>A0AAW2S4N2_SESRA</name>
<reference evidence="2" key="1">
    <citation type="submission" date="2020-06" db="EMBL/GenBank/DDBJ databases">
        <authorList>
            <person name="Li T."/>
            <person name="Hu X."/>
            <person name="Zhang T."/>
            <person name="Song X."/>
            <person name="Zhang H."/>
            <person name="Dai N."/>
            <person name="Sheng W."/>
            <person name="Hou X."/>
            <person name="Wei L."/>
        </authorList>
    </citation>
    <scope>NUCLEOTIDE SEQUENCE</scope>
    <source>
        <strain evidence="2">G02</strain>
        <tissue evidence="2">Leaf</tissue>
    </source>
</reference>
<dbReference type="InterPro" id="IPR050796">
    <property type="entry name" value="SCF_F-box_component"/>
</dbReference>
<dbReference type="CDD" id="cd22157">
    <property type="entry name" value="F-box_AtFBW1-like"/>
    <property type="match status" value="1"/>
</dbReference>
<comment type="caution">
    <text evidence="2">The sequence shown here is derived from an EMBL/GenBank/DDBJ whole genome shotgun (WGS) entry which is preliminary data.</text>
</comment>
<dbReference type="AlphaFoldDB" id="A0AAW2S4N2"/>
<dbReference type="PANTHER" id="PTHR31672:SF13">
    <property type="entry name" value="F-BOX PROTEIN CPR30-LIKE"/>
    <property type="match status" value="1"/>
</dbReference>
<gene>
    <name evidence="2" type="ORF">Sradi_2625200</name>
</gene>
<dbReference type="Pfam" id="PF00646">
    <property type="entry name" value="F-box"/>
    <property type="match status" value="1"/>
</dbReference>
<evidence type="ECO:0000313" key="2">
    <source>
        <dbReference type="EMBL" id="KAL0387434.1"/>
    </source>
</evidence>
<protein>
    <submittedName>
        <fullName evidence="2">F-box protein</fullName>
    </submittedName>
</protein>
<dbReference type="SMART" id="SM00256">
    <property type="entry name" value="FBOX"/>
    <property type="match status" value="1"/>
</dbReference>
<organism evidence="2">
    <name type="scientific">Sesamum radiatum</name>
    <name type="common">Black benniseed</name>
    <dbReference type="NCBI Taxonomy" id="300843"/>
    <lineage>
        <taxon>Eukaryota</taxon>
        <taxon>Viridiplantae</taxon>
        <taxon>Streptophyta</taxon>
        <taxon>Embryophyta</taxon>
        <taxon>Tracheophyta</taxon>
        <taxon>Spermatophyta</taxon>
        <taxon>Magnoliopsida</taxon>
        <taxon>eudicotyledons</taxon>
        <taxon>Gunneridae</taxon>
        <taxon>Pentapetalae</taxon>
        <taxon>asterids</taxon>
        <taxon>lamiids</taxon>
        <taxon>Lamiales</taxon>
        <taxon>Pedaliaceae</taxon>
        <taxon>Sesamum</taxon>
    </lineage>
</organism>
<dbReference type="InterPro" id="IPR001810">
    <property type="entry name" value="F-box_dom"/>
</dbReference>
<dbReference type="PANTHER" id="PTHR31672">
    <property type="entry name" value="BNACNNG10540D PROTEIN"/>
    <property type="match status" value="1"/>
</dbReference>
<proteinExistence type="predicted"/>
<dbReference type="SUPFAM" id="SSF81383">
    <property type="entry name" value="F-box domain"/>
    <property type="match status" value="1"/>
</dbReference>